<accession>A0ABR6C6N7</accession>
<proteinExistence type="predicted"/>
<dbReference type="EMBL" id="JACJHZ010000009">
    <property type="protein sequence ID" value="MBA9020391.1"/>
    <property type="molecule type" value="Genomic_DNA"/>
</dbReference>
<dbReference type="RefSeq" id="WP_182574113.1">
    <property type="nucleotide sequence ID" value="NZ_JACJHY010000009.1"/>
</dbReference>
<reference evidence="2 3" key="1">
    <citation type="submission" date="2020-08" db="EMBL/GenBank/DDBJ databases">
        <title>Genomic Encyclopedia of Type Strains, Phase IV (KMG-IV): sequencing the most valuable type-strain genomes for metagenomic binning, comparative biology and taxonomic classification.</title>
        <authorList>
            <person name="Goeker M."/>
        </authorList>
    </citation>
    <scope>NUCLEOTIDE SEQUENCE [LARGE SCALE GENOMIC DNA]</scope>
    <source>
        <strain evidence="2 3">DSM 17455</strain>
    </source>
</reference>
<comment type="caution">
    <text evidence="2">The sequence shown here is derived from an EMBL/GenBank/DDBJ whole genome shotgun (WGS) entry which is preliminary data.</text>
</comment>
<organism evidence="2 3">
    <name type="scientific">Aminobacter ciceronei</name>
    <dbReference type="NCBI Taxonomy" id="150723"/>
    <lineage>
        <taxon>Bacteria</taxon>
        <taxon>Pseudomonadati</taxon>
        <taxon>Pseudomonadota</taxon>
        <taxon>Alphaproteobacteria</taxon>
        <taxon>Hyphomicrobiales</taxon>
        <taxon>Phyllobacteriaceae</taxon>
        <taxon>Aminobacter</taxon>
    </lineage>
</organism>
<gene>
    <name evidence="2" type="ORF">HNQ97_002388</name>
</gene>
<keyword evidence="3" id="KW-1185">Reference proteome</keyword>
<protein>
    <submittedName>
        <fullName evidence="2">Uncharacterized protein</fullName>
    </submittedName>
</protein>
<evidence type="ECO:0000313" key="3">
    <source>
        <dbReference type="Proteomes" id="UP000587524"/>
    </source>
</evidence>
<name>A0ABR6C6N7_9HYPH</name>
<sequence>MNEEQSAAFSIPKASRSPIGPAGNRTNKLAGSILRRQRAADVLTAAALVVAGPAWAAASQCAMFQDAGQLVQIVVEDEGPRTSPPASFDPAVSVRLAYPNDYRSLPLTTAGQTMLRHQDGENFVMRMDGGPLPWLMRHTLAGKPIKPDDQPPSFRFLIHDRYSVEKLVPIRIRTVTGLPWSFDMIPFTLIPAETEGLFEVTDVKTPTYQNKRIFVTTMEAPFKDLLECNTPAHGMSPQCEHQFDYKAVDITASYSLQLFGRWKEIKSLIQTFLACAYAEEIPHKSGTNPVWD</sequence>
<dbReference type="Proteomes" id="UP000587524">
    <property type="component" value="Unassembled WGS sequence"/>
</dbReference>
<evidence type="ECO:0000256" key="1">
    <source>
        <dbReference type="SAM" id="MobiDB-lite"/>
    </source>
</evidence>
<evidence type="ECO:0000313" key="2">
    <source>
        <dbReference type="EMBL" id="MBA9020391.1"/>
    </source>
</evidence>
<feature type="region of interest" description="Disordered" evidence="1">
    <location>
        <begin position="1"/>
        <end position="25"/>
    </location>
</feature>